<evidence type="ECO:0000313" key="2">
    <source>
        <dbReference type="Proteomes" id="UP001356427"/>
    </source>
</evidence>
<gene>
    <name evidence="1" type="ORF">J4Q44_G00234800</name>
</gene>
<dbReference type="Proteomes" id="UP001356427">
    <property type="component" value="Unassembled WGS sequence"/>
</dbReference>
<name>A0AAN8LB79_9TELE</name>
<comment type="caution">
    <text evidence="1">The sequence shown here is derived from an EMBL/GenBank/DDBJ whole genome shotgun (WGS) entry which is preliminary data.</text>
</comment>
<dbReference type="AlphaFoldDB" id="A0AAN8LB79"/>
<keyword evidence="2" id="KW-1185">Reference proteome</keyword>
<sequence length="182" mass="20572">MCFPRGELCVCQIEKRWSLPRSGIARRRQWWGLRRHWRMLGLFEINQEHDFYSLTGLMKDHAAQQTSIDTPAPNWGELLYILKVLILIWTVKKERDRALPLNCEESTKGGGRSLLRKLPQTTVPITISSLEIGRGTLLTLELTAIVAVGILWVVTDFEPEAVEHASNLSLTSPLQRGPASTG</sequence>
<reference evidence="1 2" key="1">
    <citation type="submission" date="2021-04" db="EMBL/GenBank/DDBJ databases">
        <authorList>
            <person name="De Guttry C."/>
            <person name="Zahm M."/>
            <person name="Klopp C."/>
            <person name="Cabau C."/>
            <person name="Louis A."/>
            <person name="Berthelot C."/>
            <person name="Parey E."/>
            <person name="Roest Crollius H."/>
            <person name="Montfort J."/>
            <person name="Robinson-Rechavi M."/>
            <person name="Bucao C."/>
            <person name="Bouchez O."/>
            <person name="Gislard M."/>
            <person name="Lluch J."/>
            <person name="Milhes M."/>
            <person name="Lampietro C."/>
            <person name="Lopez Roques C."/>
            <person name="Donnadieu C."/>
            <person name="Braasch I."/>
            <person name="Desvignes T."/>
            <person name="Postlethwait J."/>
            <person name="Bobe J."/>
            <person name="Wedekind C."/>
            <person name="Guiguen Y."/>
        </authorList>
    </citation>
    <scope>NUCLEOTIDE SEQUENCE [LARGE SCALE GENOMIC DNA]</scope>
    <source>
        <strain evidence="1">Cs_M1</strain>
        <tissue evidence="1">Blood</tissue>
    </source>
</reference>
<organism evidence="1 2">
    <name type="scientific">Coregonus suidteri</name>
    <dbReference type="NCBI Taxonomy" id="861788"/>
    <lineage>
        <taxon>Eukaryota</taxon>
        <taxon>Metazoa</taxon>
        <taxon>Chordata</taxon>
        <taxon>Craniata</taxon>
        <taxon>Vertebrata</taxon>
        <taxon>Euteleostomi</taxon>
        <taxon>Actinopterygii</taxon>
        <taxon>Neopterygii</taxon>
        <taxon>Teleostei</taxon>
        <taxon>Protacanthopterygii</taxon>
        <taxon>Salmoniformes</taxon>
        <taxon>Salmonidae</taxon>
        <taxon>Coregoninae</taxon>
        <taxon>Coregonus</taxon>
    </lineage>
</organism>
<dbReference type="EMBL" id="JAGTTL010000021">
    <property type="protein sequence ID" value="KAK6306555.1"/>
    <property type="molecule type" value="Genomic_DNA"/>
</dbReference>
<accession>A0AAN8LB79</accession>
<protein>
    <submittedName>
        <fullName evidence="1">Uncharacterized protein</fullName>
    </submittedName>
</protein>
<proteinExistence type="predicted"/>
<evidence type="ECO:0000313" key="1">
    <source>
        <dbReference type="EMBL" id="KAK6306555.1"/>
    </source>
</evidence>